<keyword evidence="5" id="KW-0371">Homeobox</keyword>
<evidence type="ECO:0000313" key="5">
    <source>
        <dbReference type="EMBL" id="RXN33265.1"/>
    </source>
</evidence>
<evidence type="ECO:0000313" key="4">
    <source>
        <dbReference type="EMBL" id="RXN24093.1"/>
    </source>
</evidence>
<comment type="caution">
    <text evidence="5">The sequence shown here is derived from an EMBL/GenBank/DDBJ whole genome shotgun (WGS) entry which is preliminary data.</text>
</comment>
<evidence type="ECO:0000256" key="1">
    <source>
        <dbReference type="PROSITE-ProRule" id="PRU00047"/>
    </source>
</evidence>
<dbReference type="AlphaFoldDB" id="A0A498NMX1"/>
<dbReference type="EMBL" id="QBIY01012558">
    <property type="protein sequence ID" value="RXN23771.1"/>
    <property type="molecule type" value="Genomic_DNA"/>
</dbReference>
<proteinExistence type="predicted"/>
<feature type="domain" description="CCHC-type" evidence="2">
    <location>
        <begin position="32"/>
        <end position="47"/>
    </location>
</feature>
<accession>A0A498NMX1</accession>
<reference evidence="5 6" key="1">
    <citation type="submission" date="2018-03" db="EMBL/GenBank/DDBJ databases">
        <title>Draft genome sequence of Rohu Carp (Labeo rohita).</title>
        <authorList>
            <person name="Das P."/>
            <person name="Kushwaha B."/>
            <person name="Joshi C.G."/>
            <person name="Kumar D."/>
            <person name="Nagpure N.S."/>
            <person name="Sahoo L."/>
            <person name="Das S.P."/>
            <person name="Bit A."/>
            <person name="Patnaik S."/>
            <person name="Meher P.K."/>
            <person name="Jayasankar P."/>
            <person name="Koringa P.G."/>
            <person name="Patel N.V."/>
            <person name="Hinsu A.T."/>
            <person name="Kumar R."/>
            <person name="Pandey M."/>
            <person name="Agarwal S."/>
            <person name="Srivastava S."/>
            <person name="Singh M."/>
            <person name="Iquebal M.A."/>
            <person name="Jaiswal S."/>
            <person name="Angadi U.B."/>
            <person name="Kumar N."/>
            <person name="Raza M."/>
            <person name="Shah T.M."/>
            <person name="Rai A."/>
            <person name="Jena J.K."/>
        </authorList>
    </citation>
    <scope>NUCLEOTIDE SEQUENCE [LARGE SCALE GENOMIC DNA]</scope>
    <source>
        <strain evidence="5">DASCIFA01</strain>
        <tissue evidence="5">Testis</tissue>
    </source>
</reference>
<gene>
    <name evidence="5" type="ORF">ROHU_004345</name>
    <name evidence="4" type="ORF">ROHU_006333</name>
    <name evidence="3" type="ORF">ROHU_022599</name>
</gene>
<keyword evidence="1" id="KW-0863">Zinc-finger</keyword>
<organism evidence="5 6">
    <name type="scientific">Labeo rohita</name>
    <name type="common">Indian major carp</name>
    <name type="synonym">Cyprinus rohita</name>
    <dbReference type="NCBI Taxonomy" id="84645"/>
    <lineage>
        <taxon>Eukaryota</taxon>
        <taxon>Metazoa</taxon>
        <taxon>Chordata</taxon>
        <taxon>Craniata</taxon>
        <taxon>Vertebrata</taxon>
        <taxon>Euteleostomi</taxon>
        <taxon>Actinopterygii</taxon>
        <taxon>Neopterygii</taxon>
        <taxon>Teleostei</taxon>
        <taxon>Ostariophysi</taxon>
        <taxon>Cypriniformes</taxon>
        <taxon>Cyprinidae</taxon>
        <taxon>Labeoninae</taxon>
        <taxon>Labeonini</taxon>
        <taxon>Labeo</taxon>
    </lineage>
</organism>
<dbReference type="Proteomes" id="UP000290572">
    <property type="component" value="Unassembled WGS sequence"/>
</dbReference>
<dbReference type="EMBL" id="QBIY01012551">
    <property type="protein sequence ID" value="RXN24093.1"/>
    <property type="molecule type" value="Genomic_DNA"/>
</dbReference>
<keyword evidence="1" id="KW-0862">Zinc</keyword>
<sequence>MLESNDNILDINFRVKHEGGSYMVYATTGSVRCFECGDVGHKRLACPHKRTSAKSAAEPRVDASDNIEDLVEAVQDDVVPTAEVSAVNAGAVSPADNVENIEPVPVVSNDVGTDGDVAVNVETGVGTNGLASDVNTVFAVPSTSGAERLGNKEGVKDATQEDLCFDVVNNEDMEDVLSDELDLQDDSQCDEGNSQGTALRLSQVVASGGYNKDSLYSLEEINRFLDETYGKQINIKDFFPDVDKFVESVTFYRRNVGIDELSEKKRFRLRKHLTTIRKCKEMDRKKKAARY</sequence>
<name>A0A498NMX1_LABRO</name>
<keyword evidence="6" id="KW-1185">Reference proteome</keyword>
<evidence type="ECO:0000313" key="3">
    <source>
        <dbReference type="EMBL" id="RXN23771.1"/>
    </source>
</evidence>
<keyword evidence="1" id="KW-0479">Metal-binding</keyword>
<dbReference type="SUPFAM" id="SSF57756">
    <property type="entry name" value="Retrovirus zinc finger-like domains"/>
    <property type="match status" value="1"/>
</dbReference>
<dbReference type="GO" id="GO:0008270">
    <property type="term" value="F:zinc ion binding"/>
    <property type="evidence" value="ECO:0007669"/>
    <property type="project" value="UniProtKB-KW"/>
</dbReference>
<dbReference type="EMBL" id="QBIY01011280">
    <property type="protein sequence ID" value="RXN33265.1"/>
    <property type="molecule type" value="Genomic_DNA"/>
</dbReference>
<keyword evidence="5" id="KW-0238">DNA-binding</keyword>
<dbReference type="InterPro" id="IPR001878">
    <property type="entry name" value="Znf_CCHC"/>
</dbReference>
<protein>
    <submittedName>
        <fullName evidence="5">Homeobox goosecoid</fullName>
    </submittedName>
</protein>
<evidence type="ECO:0000313" key="6">
    <source>
        <dbReference type="Proteomes" id="UP000290572"/>
    </source>
</evidence>
<dbReference type="GO" id="GO:0003677">
    <property type="term" value="F:DNA binding"/>
    <property type="evidence" value="ECO:0007669"/>
    <property type="project" value="UniProtKB-KW"/>
</dbReference>
<dbReference type="InterPro" id="IPR036875">
    <property type="entry name" value="Znf_CCHC_sf"/>
</dbReference>
<evidence type="ECO:0000259" key="2">
    <source>
        <dbReference type="PROSITE" id="PS50158"/>
    </source>
</evidence>
<dbReference type="PROSITE" id="PS50158">
    <property type="entry name" value="ZF_CCHC"/>
    <property type="match status" value="1"/>
</dbReference>